<keyword evidence="1" id="KW-0812">Transmembrane</keyword>
<reference evidence="2 3" key="1">
    <citation type="submission" date="2012-05" db="EMBL/GenBank/DDBJ databases">
        <title>Recombination and specialization in a pathogen metapopulation.</title>
        <authorList>
            <person name="Gardiner A."/>
            <person name="Kemen E."/>
            <person name="Schultz-Larsen T."/>
            <person name="MacLean D."/>
            <person name="Van Oosterhout C."/>
            <person name="Jones J.D.G."/>
        </authorList>
    </citation>
    <scope>NUCLEOTIDE SEQUENCE [LARGE SCALE GENOMIC DNA]</scope>
    <source>
        <strain evidence="2 3">Ac Nc2</strain>
    </source>
</reference>
<dbReference type="Proteomes" id="UP000053237">
    <property type="component" value="Unassembled WGS sequence"/>
</dbReference>
<sequence length="272" mass="29553">MGSYIAIVNDTSYEWRCKVALDDKSMKISSIVLSVAVSVAVIIITIAAFVPHLFNIKAVTAASTAASIGAAAGTTMIAGRNVNSFLSDLQVIEIGGNALTSEASITSYSIGLVRTVQEVLGKNDFVVIPSNQTHQWGKTIPFAWRQCMCVRAYTSNTTMVRVESVLMRPIFSGRPGKQVRFYSIRDWILKHGGTQVEEVNAVIQVEKIPKKNDTHLYESLAVPGNATLNKTSTNDSDDNVYARVTTSKVPASVVHVEPQVLHQAEANLIRSN</sequence>
<evidence type="ECO:0000256" key="1">
    <source>
        <dbReference type="SAM" id="Phobius"/>
    </source>
</evidence>
<keyword evidence="1" id="KW-0472">Membrane</keyword>
<comment type="caution">
    <text evidence="2">The sequence shown here is derived from an EMBL/GenBank/DDBJ whole genome shotgun (WGS) entry which is preliminary data.</text>
</comment>
<feature type="transmembrane region" description="Helical" evidence="1">
    <location>
        <begin position="31"/>
        <end position="54"/>
    </location>
</feature>
<keyword evidence="1" id="KW-1133">Transmembrane helix</keyword>
<gene>
    <name evidence="2" type="ORF">BN9_049250</name>
</gene>
<keyword evidence="3" id="KW-1185">Reference proteome</keyword>
<organism evidence="2 3">
    <name type="scientific">Albugo candida</name>
    <dbReference type="NCBI Taxonomy" id="65357"/>
    <lineage>
        <taxon>Eukaryota</taxon>
        <taxon>Sar</taxon>
        <taxon>Stramenopiles</taxon>
        <taxon>Oomycota</taxon>
        <taxon>Peronosporomycetes</taxon>
        <taxon>Albuginales</taxon>
        <taxon>Albuginaceae</taxon>
        <taxon>Albugo</taxon>
    </lineage>
</organism>
<evidence type="ECO:0000313" key="2">
    <source>
        <dbReference type="EMBL" id="CCI44141.1"/>
    </source>
</evidence>
<dbReference type="EMBL" id="CAIX01000062">
    <property type="protein sequence ID" value="CCI44141.1"/>
    <property type="molecule type" value="Genomic_DNA"/>
</dbReference>
<name>A0A024GB96_9STRA</name>
<dbReference type="InParanoid" id="A0A024GB96"/>
<proteinExistence type="predicted"/>
<dbReference type="OrthoDB" id="122216at2759"/>
<protein>
    <submittedName>
        <fullName evidence="2">Uncharacterized protein</fullName>
    </submittedName>
</protein>
<dbReference type="AlphaFoldDB" id="A0A024GB96"/>
<evidence type="ECO:0000313" key="3">
    <source>
        <dbReference type="Proteomes" id="UP000053237"/>
    </source>
</evidence>
<accession>A0A024GB96</accession>